<dbReference type="SUPFAM" id="SSF117281">
    <property type="entry name" value="Kelch motif"/>
    <property type="match status" value="2"/>
</dbReference>
<dbReference type="SMART" id="SM00875">
    <property type="entry name" value="BACK"/>
    <property type="match status" value="1"/>
</dbReference>
<dbReference type="AlphaFoldDB" id="A0A1J1IHY0"/>
<dbReference type="InterPro" id="IPR011333">
    <property type="entry name" value="SKP1/BTB/POZ_sf"/>
</dbReference>
<feature type="domain" description="BTB" evidence="5">
    <location>
        <begin position="62"/>
        <end position="131"/>
    </location>
</feature>
<dbReference type="Pfam" id="PF07707">
    <property type="entry name" value="BACK"/>
    <property type="match status" value="1"/>
</dbReference>
<dbReference type="GO" id="GO:0016567">
    <property type="term" value="P:protein ubiquitination"/>
    <property type="evidence" value="ECO:0007669"/>
    <property type="project" value="UniProtKB-UniPathway"/>
</dbReference>
<keyword evidence="7" id="KW-1185">Reference proteome</keyword>
<comment type="function">
    <text evidence="4">Probable substrate-specific adapter of an E3 ubiquitin-protein ligase complex which mediates the ubiquitination and subsequent proteasomal degradation of target proteins. May have a role in synapse differentiation and growth.</text>
</comment>
<accession>A0A1J1IHY0</accession>
<dbReference type="PIRSF" id="PIRSF037037">
    <property type="entry name" value="Kelch-like_protein_gigaxonin"/>
    <property type="match status" value="1"/>
</dbReference>
<evidence type="ECO:0000259" key="5">
    <source>
        <dbReference type="PROSITE" id="PS50097"/>
    </source>
</evidence>
<dbReference type="UniPathway" id="UPA00143"/>
<keyword evidence="2" id="KW-0880">Kelch repeat</keyword>
<dbReference type="InterPro" id="IPR000210">
    <property type="entry name" value="BTB/POZ_dom"/>
</dbReference>
<evidence type="ECO:0000313" key="7">
    <source>
        <dbReference type="Proteomes" id="UP000183832"/>
    </source>
</evidence>
<dbReference type="GO" id="GO:0003779">
    <property type="term" value="F:actin binding"/>
    <property type="evidence" value="ECO:0007669"/>
    <property type="project" value="UniProtKB-KW"/>
</dbReference>
<dbReference type="SMART" id="SM00612">
    <property type="entry name" value="Kelch"/>
    <property type="match status" value="6"/>
</dbReference>
<reference evidence="6 7" key="1">
    <citation type="submission" date="2015-04" db="EMBL/GenBank/DDBJ databases">
        <authorList>
            <person name="Syromyatnikov M.Y."/>
            <person name="Popov V.N."/>
        </authorList>
    </citation>
    <scope>NUCLEOTIDE SEQUENCE [LARGE SCALE GENOMIC DNA]</scope>
</reference>
<dbReference type="PANTHER" id="PTHR45632">
    <property type="entry name" value="LD33804P"/>
    <property type="match status" value="1"/>
</dbReference>
<dbReference type="Gene3D" id="2.120.10.80">
    <property type="entry name" value="Kelch-type beta propeller"/>
    <property type="match status" value="2"/>
</dbReference>
<dbReference type="OrthoDB" id="45365at2759"/>
<dbReference type="InterPro" id="IPR015915">
    <property type="entry name" value="Kelch-typ_b-propeller"/>
</dbReference>
<evidence type="ECO:0000256" key="1">
    <source>
        <dbReference type="ARBA" id="ARBA00013699"/>
    </source>
</evidence>
<evidence type="ECO:0000313" key="6">
    <source>
        <dbReference type="EMBL" id="CRK99370.1"/>
    </source>
</evidence>
<dbReference type="Gene3D" id="3.30.710.10">
    <property type="entry name" value="Potassium Channel Kv1.1, Chain A"/>
    <property type="match status" value="1"/>
</dbReference>
<evidence type="ECO:0000256" key="4">
    <source>
        <dbReference type="ARBA" id="ARBA00043912"/>
    </source>
</evidence>
<gene>
    <name evidence="6" type="primary">putative Kelch-like protein 5</name>
    <name evidence="6" type="ORF">CLUMA_CG012572</name>
</gene>
<dbReference type="InterPro" id="IPR011705">
    <property type="entry name" value="BACK"/>
</dbReference>
<dbReference type="Gene3D" id="1.25.40.420">
    <property type="match status" value="1"/>
</dbReference>
<name>A0A1J1IHY0_9DIPT</name>
<protein>
    <recommendedName>
        <fullName evidence="1">Kelch-like protein diablo</fullName>
    </recommendedName>
</protein>
<dbReference type="Pfam" id="PF00651">
    <property type="entry name" value="BTB"/>
    <property type="match status" value="1"/>
</dbReference>
<dbReference type="PANTHER" id="PTHR45632:SF26">
    <property type="entry name" value="BTB DOMAIN-CONTAINING PROTEIN"/>
    <property type="match status" value="1"/>
</dbReference>
<organism evidence="6 7">
    <name type="scientific">Clunio marinus</name>
    <dbReference type="NCBI Taxonomy" id="568069"/>
    <lineage>
        <taxon>Eukaryota</taxon>
        <taxon>Metazoa</taxon>
        <taxon>Ecdysozoa</taxon>
        <taxon>Arthropoda</taxon>
        <taxon>Hexapoda</taxon>
        <taxon>Insecta</taxon>
        <taxon>Pterygota</taxon>
        <taxon>Neoptera</taxon>
        <taxon>Endopterygota</taxon>
        <taxon>Diptera</taxon>
        <taxon>Nematocera</taxon>
        <taxon>Chironomoidea</taxon>
        <taxon>Chironomidae</taxon>
        <taxon>Clunio</taxon>
    </lineage>
</organism>
<evidence type="ECO:0000256" key="2">
    <source>
        <dbReference type="ARBA" id="ARBA00022441"/>
    </source>
</evidence>
<dbReference type="STRING" id="568069.A0A1J1IHY0"/>
<dbReference type="EMBL" id="CVRI01000050">
    <property type="protein sequence ID" value="CRK99370.1"/>
    <property type="molecule type" value="Genomic_DNA"/>
</dbReference>
<evidence type="ECO:0000256" key="3">
    <source>
        <dbReference type="ARBA" id="ARBA00022737"/>
    </source>
</evidence>
<keyword evidence="3" id="KW-0677">Repeat</keyword>
<dbReference type="Pfam" id="PF24981">
    <property type="entry name" value="Beta-prop_ATRN-LZTR1"/>
    <property type="match status" value="1"/>
</dbReference>
<dbReference type="InterPro" id="IPR006652">
    <property type="entry name" value="Kelch_1"/>
</dbReference>
<dbReference type="InterPro" id="IPR056737">
    <property type="entry name" value="Beta-prop_ATRN-MKLN-like"/>
</dbReference>
<dbReference type="Proteomes" id="UP000183832">
    <property type="component" value="Unassembled WGS sequence"/>
</dbReference>
<dbReference type="SMART" id="SM00225">
    <property type="entry name" value="BTB"/>
    <property type="match status" value="1"/>
</dbReference>
<proteinExistence type="predicted"/>
<dbReference type="PROSITE" id="PS50097">
    <property type="entry name" value="BTB"/>
    <property type="match status" value="1"/>
</dbReference>
<dbReference type="InterPro" id="IPR017096">
    <property type="entry name" value="BTB-kelch_protein"/>
</dbReference>
<sequence>MMSKDLSNSPDESLYLSIQSIPSLATDDVTENGQSNNGLKTRNFALQLVDSLKNSLDIRELIDIELVSGTDNKRVPAHKIILSCNSPYFSAMFNSPLKESNASEVLIQGVDGETLEILVNYCYSGTLSITEDNVEKILSTSCLFQMPNVIQACCNFLGKQLDFSNAIGFTLFAEQQNCDDLYQLSLNFTAKNFMEIYQNSEEFLKMDVEQLSTLLKNNDLNVTSEEDVFKALVKWINHQDDRKKHIKTLLPLVKLSLLSPIFIADHVESFCTTLETQKIILDALKWQLIPERRNLSADSSVPRKSTVGKLLTIGGMDQHKGSINIESYDPREDKWDVLKNMPTRRLQFGCALYMDKLLIVGGRDGLKTLNNVDAIDLQTMTWTSLSSPLATPRHGLGLALLKGALYAVGKFKKYFCSGHDGWSYLNTVERLDLTTKTWSCIAPMQTMRSTAGVAILDDKLYVVGGRESSICHRTVEVYCPHTNRWMGRSPMNKRRGGVSVASYNGGLYVFGGHDLPVKNPSCQRTPSIEIYDPITDTWTLIANLDMGRDSIGVAVLGNSIITIGGFDGTNYLKTVEKFDPQTKKFEKLKSITFPRAGACVVAVGNNQLSGCSNESFFSTPAMSHSSSV</sequence>
<dbReference type="FunFam" id="1.25.40.420:FF:000001">
    <property type="entry name" value="Kelch-like family member 12"/>
    <property type="match status" value="1"/>
</dbReference>
<dbReference type="SUPFAM" id="SSF54695">
    <property type="entry name" value="POZ domain"/>
    <property type="match status" value="1"/>
</dbReference>